<comment type="similarity">
    <text evidence="7">Belongs to the binding-protein-dependent transport system permease family.</text>
</comment>
<feature type="transmembrane region" description="Helical" evidence="7">
    <location>
        <begin position="56"/>
        <end position="80"/>
    </location>
</feature>
<dbReference type="Proteomes" id="UP000182149">
    <property type="component" value="Unassembled WGS sequence"/>
</dbReference>
<reference evidence="9 10" key="1">
    <citation type="submission" date="2014-12" db="EMBL/GenBank/DDBJ databases">
        <title>Draft genome sequences of 29 type strains of Enterococci.</title>
        <authorList>
            <person name="Zhong Z."/>
            <person name="Sun Z."/>
            <person name="Liu W."/>
            <person name="Zhang W."/>
            <person name="Zhang H."/>
        </authorList>
    </citation>
    <scope>NUCLEOTIDE SEQUENCE [LARGE SCALE GENOMIC DNA]</scope>
    <source>
        <strain evidence="9 10">DSM 17690</strain>
    </source>
</reference>
<dbReference type="SUPFAM" id="SSF161098">
    <property type="entry name" value="MetI-like"/>
    <property type="match status" value="1"/>
</dbReference>
<evidence type="ECO:0000313" key="9">
    <source>
        <dbReference type="EMBL" id="OJG09342.1"/>
    </source>
</evidence>
<dbReference type="InterPro" id="IPR035906">
    <property type="entry name" value="MetI-like_sf"/>
</dbReference>
<evidence type="ECO:0000259" key="8">
    <source>
        <dbReference type="PROSITE" id="PS50928"/>
    </source>
</evidence>
<feature type="domain" description="ABC transmembrane type-1" evidence="8">
    <location>
        <begin position="57"/>
        <end position="249"/>
    </location>
</feature>
<dbReference type="EMBL" id="JXKD01000017">
    <property type="protein sequence ID" value="OJG09342.1"/>
    <property type="molecule type" value="Genomic_DNA"/>
</dbReference>
<evidence type="ECO:0000256" key="6">
    <source>
        <dbReference type="ARBA" id="ARBA00023136"/>
    </source>
</evidence>
<dbReference type="GO" id="GO:0055085">
    <property type="term" value="P:transmembrane transport"/>
    <property type="evidence" value="ECO:0007669"/>
    <property type="project" value="InterPro"/>
</dbReference>
<evidence type="ECO:0000256" key="2">
    <source>
        <dbReference type="ARBA" id="ARBA00022448"/>
    </source>
</evidence>
<keyword evidence="4 7" id="KW-0812">Transmembrane</keyword>
<dbReference type="PANTHER" id="PTHR43744">
    <property type="entry name" value="ABC TRANSPORTER PERMEASE PROTEIN MG189-RELATED-RELATED"/>
    <property type="match status" value="1"/>
</dbReference>
<keyword evidence="2 7" id="KW-0813">Transport</keyword>
<keyword evidence="10" id="KW-1185">Reference proteome</keyword>
<feature type="transmembrane region" description="Helical" evidence="7">
    <location>
        <begin position="225"/>
        <end position="249"/>
    </location>
</feature>
<protein>
    <submittedName>
        <fullName evidence="9">Sugar permease</fullName>
    </submittedName>
</protein>
<gene>
    <name evidence="9" type="ORF">RU93_GL000828</name>
</gene>
<dbReference type="Pfam" id="PF00528">
    <property type="entry name" value="BPD_transp_1"/>
    <property type="match status" value="1"/>
</dbReference>
<dbReference type="STRING" id="328396.RU93_GL000828"/>
<dbReference type="InterPro" id="IPR000515">
    <property type="entry name" value="MetI-like"/>
</dbReference>
<proteinExistence type="inferred from homology"/>
<dbReference type="AlphaFoldDB" id="A0A1L8QPA4"/>
<keyword evidence="5 7" id="KW-1133">Transmembrane helix</keyword>
<dbReference type="PANTHER" id="PTHR43744:SF8">
    <property type="entry name" value="SN-GLYCEROL-3-PHOSPHATE TRANSPORT SYSTEM PERMEASE PROTEIN UGPE"/>
    <property type="match status" value="1"/>
</dbReference>
<keyword evidence="3" id="KW-1003">Cell membrane</keyword>
<dbReference type="Gene3D" id="1.10.3720.10">
    <property type="entry name" value="MetI-like"/>
    <property type="match status" value="1"/>
</dbReference>
<evidence type="ECO:0000256" key="1">
    <source>
        <dbReference type="ARBA" id="ARBA00004651"/>
    </source>
</evidence>
<evidence type="ECO:0000256" key="7">
    <source>
        <dbReference type="RuleBase" id="RU363032"/>
    </source>
</evidence>
<feature type="transmembrane region" description="Helical" evidence="7">
    <location>
        <begin position="125"/>
        <end position="145"/>
    </location>
</feature>
<evidence type="ECO:0000256" key="4">
    <source>
        <dbReference type="ARBA" id="ARBA00022692"/>
    </source>
</evidence>
<name>A0A1L8QPA4_9ENTE</name>
<sequence>MILFFSLLIWLLPFAIMILIAFSSQNTNSFFELFDVTRFTFNHFKTAWVTADFGRYFFNTVIVTVTSVILILGITSLAGYIMGRFDFRAKKYLYFLLILSMGIPTIFFSIPIYQILKMLQVDQSLIGLILAEVGGGHFIFILLFAQFFKTLPNELEEAAVIDGANDFDIFFRVMFPLSKPMIGTVVITQTIWTWNSFLYPLILSLNNPAIRTLSVGLYSFQGENIVEWGNIAAGACITIFPMALLFFLFQRYFIQGISGAIKE</sequence>
<dbReference type="PROSITE" id="PS50928">
    <property type="entry name" value="ABC_TM1"/>
    <property type="match status" value="1"/>
</dbReference>
<dbReference type="CDD" id="cd06261">
    <property type="entry name" value="TM_PBP2"/>
    <property type="match status" value="1"/>
</dbReference>
<feature type="transmembrane region" description="Helical" evidence="7">
    <location>
        <begin position="92"/>
        <end position="113"/>
    </location>
</feature>
<comment type="caution">
    <text evidence="9">The sequence shown here is derived from an EMBL/GenBank/DDBJ whole genome shotgun (WGS) entry which is preliminary data.</text>
</comment>
<accession>A0A1L8QPA4</accession>
<dbReference type="GO" id="GO:0005886">
    <property type="term" value="C:plasma membrane"/>
    <property type="evidence" value="ECO:0007669"/>
    <property type="project" value="UniProtKB-SubCell"/>
</dbReference>
<evidence type="ECO:0000256" key="3">
    <source>
        <dbReference type="ARBA" id="ARBA00022475"/>
    </source>
</evidence>
<organism evidence="9 10">
    <name type="scientific">Enterococcus aquimarinus</name>
    <dbReference type="NCBI Taxonomy" id="328396"/>
    <lineage>
        <taxon>Bacteria</taxon>
        <taxon>Bacillati</taxon>
        <taxon>Bacillota</taxon>
        <taxon>Bacilli</taxon>
        <taxon>Lactobacillales</taxon>
        <taxon>Enterococcaceae</taxon>
        <taxon>Enterococcus</taxon>
    </lineage>
</organism>
<evidence type="ECO:0000313" key="10">
    <source>
        <dbReference type="Proteomes" id="UP000182149"/>
    </source>
</evidence>
<comment type="subcellular location">
    <subcellularLocation>
        <location evidence="1 7">Cell membrane</location>
        <topology evidence="1 7">Multi-pass membrane protein</topology>
    </subcellularLocation>
</comment>
<evidence type="ECO:0000256" key="5">
    <source>
        <dbReference type="ARBA" id="ARBA00022989"/>
    </source>
</evidence>
<keyword evidence="6 7" id="KW-0472">Membrane</keyword>